<gene>
    <name evidence="3" type="ORF">GCM10014713_59920</name>
</gene>
<keyword evidence="4" id="KW-1185">Reference proteome</keyword>
<keyword evidence="3" id="KW-0645">Protease</keyword>
<dbReference type="SUPFAM" id="SSF56601">
    <property type="entry name" value="beta-lactamase/transpeptidase-like"/>
    <property type="match status" value="1"/>
</dbReference>
<accession>A0A918HG57</accession>
<keyword evidence="3" id="KW-0121">Carboxypeptidase</keyword>
<dbReference type="PANTHER" id="PTHR46825">
    <property type="entry name" value="D-ALANYL-D-ALANINE-CARBOXYPEPTIDASE/ENDOPEPTIDASE AMPH"/>
    <property type="match status" value="1"/>
</dbReference>
<dbReference type="PANTHER" id="PTHR46825:SF7">
    <property type="entry name" value="D-ALANYL-D-ALANINE CARBOXYPEPTIDASE"/>
    <property type="match status" value="1"/>
</dbReference>
<dbReference type="InterPro" id="IPR001466">
    <property type="entry name" value="Beta-lactam-related"/>
</dbReference>
<evidence type="ECO:0000256" key="1">
    <source>
        <dbReference type="SAM" id="SignalP"/>
    </source>
</evidence>
<name>A0A918HG57_9ACTN</name>
<dbReference type="InterPro" id="IPR050491">
    <property type="entry name" value="AmpC-like"/>
</dbReference>
<protein>
    <submittedName>
        <fullName evidence="3">D-alanyl-D-alanine carboxypeptidase</fullName>
    </submittedName>
</protein>
<dbReference type="Gene3D" id="3.40.710.10">
    <property type="entry name" value="DD-peptidase/beta-lactamase superfamily"/>
    <property type="match status" value="1"/>
</dbReference>
<sequence>MKQGSVRSASLALALGLVLGAVTLTSSAHAAPSEPGPWHGRAHRPGHEATRAALRDLVDKGGLPGASAQTQDGRKRWFGATGYADTATGRERSARDHFRGASITKTFIATVLLQLEAEGALSLDDTVEDWLPGLIQGNGYDGGEITLRQLLNHTSGIANYTNDEAFLHNAAGLGFPEHRYDTHTPEELVAIELKYPPRPDPQKAPSYSNTNFVIAGMVIEKATGRSYSEEVTRRIIRPLKLRETSFPGTAPHMPTPHPVGYSRLHQDAPDAEIHDATEQNMTWLGAAGDVISTTGDLNRFHRALMRDGLLPPAQMKAMLTEVPMAQGLGYGLGVEIATLSCGVKVVGKSGRTNGSLSAMVGTEDGKHQLTFNANGDWLQDDSLYVNVIEAEFCGTSPASAEKPSALARQLMR</sequence>
<evidence type="ECO:0000259" key="2">
    <source>
        <dbReference type="Pfam" id="PF00144"/>
    </source>
</evidence>
<organism evidence="3 4">
    <name type="scientific">Streptomyces purpureus</name>
    <dbReference type="NCBI Taxonomy" id="1951"/>
    <lineage>
        <taxon>Bacteria</taxon>
        <taxon>Bacillati</taxon>
        <taxon>Actinomycetota</taxon>
        <taxon>Actinomycetes</taxon>
        <taxon>Kitasatosporales</taxon>
        <taxon>Streptomycetaceae</taxon>
        <taxon>Streptomyces</taxon>
    </lineage>
</organism>
<evidence type="ECO:0000313" key="4">
    <source>
        <dbReference type="Proteomes" id="UP000619486"/>
    </source>
</evidence>
<reference evidence="3" key="1">
    <citation type="journal article" date="2014" name="Int. J. Syst. Evol. Microbiol.">
        <title>Complete genome sequence of Corynebacterium casei LMG S-19264T (=DSM 44701T), isolated from a smear-ripened cheese.</title>
        <authorList>
            <consortium name="US DOE Joint Genome Institute (JGI-PGF)"/>
            <person name="Walter F."/>
            <person name="Albersmeier A."/>
            <person name="Kalinowski J."/>
            <person name="Ruckert C."/>
        </authorList>
    </citation>
    <scope>NUCLEOTIDE SEQUENCE</scope>
    <source>
        <strain evidence="3">JCM 3172</strain>
    </source>
</reference>
<keyword evidence="1" id="KW-0732">Signal</keyword>
<reference evidence="3" key="2">
    <citation type="submission" date="2020-09" db="EMBL/GenBank/DDBJ databases">
        <authorList>
            <person name="Sun Q."/>
            <person name="Ohkuma M."/>
        </authorList>
    </citation>
    <scope>NUCLEOTIDE SEQUENCE</scope>
    <source>
        <strain evidence="3">JCM 3172</strain>
    </source>
</reference>
<dbReference type="Pfam" id="PF00144">
    <property type="entry name" value="Beta-lactamase"/>
    <property type="match status" value="1"/>
</dbReference>
<dbReference type="EMBL" id="BMQQ01000032">
    <property type="protein sequence ID" value="GGT58297.1"/>
    <property type="molecule type" value="Genomic_DNA"/>
</dbReference>
<feature type="signal peptide" evidence="1">
    <location>
        <begin position="1"/>
        <end position="30"/>
    </location>
</feature>
<dbReference type="RefSeq" id="WP_189204741.1">
    <property type="nucleotide sequence ID" value="NZ_BMQQ01000032.1"/>
</dbReference>
<evidence type="ECO:0000313" key="3">
    <source>
        <dbReference type="EMBL" id="GGT58297.1"/>
    </source>
</evidence>
<feature type="chain" id="PRO_5036987522" evidence="1">
    <location>
        <begin position="31"/>
        <end position="412"/>
    </location>
</feature>
<proteinExistence type="predicted"/>
<comment type="caution">
    <text evidence="3">The sequence shown here is derived from an EMBL/GenBank/DDBJ whole genome shotgun (WGS) entry which is preliminary data.</text>
</comment>
<dbReference type="InterPro" id="IPR012338">
    <property type="entry name" value="Beta-lactam/transpept-like"/>
</dbReference>
<dbReference type="AlphaFoldDB" id="A0A918HG57"/>
<feature type="domain" description="Beta-lactamase-related" evidence="2">
    <location>
        <begin position="51"/>
        <end position="361"/>
    </location>
</feature>
<dbReference type="GO" id="GO:0004180">
    <property type="term" value="F:carboxypeptidase activity"/>
    <property type="evidence" value="ECO:0007669"/>
    <property type="project" value="UniProtKB-KW"/>
</dbReference>
<keyword evidence="3" id="KW-0378">Hydrolase</keyword>
<dbReference type="Proteomes" id="UP000619486">
    <property type="component" value="Unassembled WGS sequence"/>
</dbReference>